<dbReference type="GO" id="GO:0016887">
    <property type="term" value="F:ATP hydrolysis activity"/>
    <property type="evidence" value="ECO:0007669"/>
    <property type="project" value="InterPro"/>
</dbReference>
<keyword evidence="2 7" id="KW-1003">Cell membrane</keyword>
<sequence>MRLKKDISIKNVTKSYDGVQVLKNIDLDIKDGEIFSILGPSGCGKTTLLRMIAGFTEPDGGAIYLGDEDITKLPPNKRNVNTIFQKYALFPHLTVYENVAFPLRLKKIDDATIDSEVKKFVKLVGLSEHINKMPNQLSGGQQQRVSIARALINKPGLLLLDEPLSALDAKLRQNLLIELDLIHEEVGITFIFITHDQQEALSISDRIAVMNKGEILQVGTPAEVYESPADSFVADFIGENNFFEGTVTEIMDKEFAKLYNEKLGSLVFEMDKPVKVGDRVKVSIRPEKIKLSKTMPKAVNENEKINVLKVYVNELIYSGFQSKYFVFLNNDKELTFKVFKQHAVYFDDNDEGAIWWDEEAYIAWDADDGFLVEVISGEEK</sequence>
<dbReference type="GO" id="GO:0015594">
    <property type="term" value="F:ABC-type putrescine transporter activity"/>
    <property type="evidence" value="ECO:0007669"/>
    <property type="project" value="InterPro"/>
</dbReference>
<dbReference type="SUPFAM" id="SSF50331">
    <property type="entry name" value="MOP-like"/>
    <property type="match status" value="1"/>
</dbReference>
<evidence type="ECO:0000256" key="7">
    <source>
        <dbReference type="RuleBase" id="RU364083"/>
    </source>
</evidence>
<dbReference type="InterPro" id="IPR003439">
    <property type="entry name" value="ABC_transporter-like_ATP-bd"/>
</dbReference>
<evidence type="ECO:0000256" key="4">
    <source>
        <dbReference type="ARBA" id="ARBA00022840"/>
    </source>
</evidence>
<comment type="caution">
    <text evidence="9">The sequence shown here is derived from an EMBL/GenBank/DDBJ whole genome shotgun (WGS) entry which is preliminary data.</text>
</comment>
<keyword evidence="5 7" id="KW-1278">Translocase</keyword>
<dbReference type="CDD" id="cd03300">
    <property type="entry name" value="ABC_PotA_N"/>
    <property type="match status" value="1"/>
</dbReference>
<comment type="catalytic activity">
    <reaction evidence="7">
        <text>ATP + H2O + polyamine-[polyamine-binding protein]Side 1 = ADP + phosphate + polyamineSide 2 + [polyamine-binding protein]Side 1.</text>
        <dbReference type="EC" id="7.6.2.11"/>
    </reaction>
</comment>
<dbReference type="InterPro" id="IPR003593">
    <property type="entry name" value="AAA+_ATPase"/>
</dbReference>
<comment type="function">
    <text evidence="7">Part of the ABC transporter complex PotABCD involved in spermidine/putrescine import. Responsible for energy coupling to the transport system.</text>
</comment>
<keyword evidence="4 7" id="KW-0067">ATP-binding</keyword>
<dbReference type="InterPro" id="IPR008995">
    <property type="entry name" value="Mo/tungstate-bd_C_term_dom"/>
</dbReference>
<organism evidence="9 10">
    <name type="scientific">Fusobacterium mortiferum</name>
    <dbReference type="NCBI Taxonomy" id="850"/>
    <lineage>
        <taxon>Bacteria</taxon>
        <taxon>Fusobacteriati</taxon>
        <taxon>Fusobacteriota</taxon>
        <taxon>Fusobacteriia</taxon>
        <taxon>Fusobacteriales</taxon>
        <taxon>Fusobacteriaceae</taxon>
        <taxon>Fusobacterium</taxon>
    </lineage>
</organism>
<dbReference type="InterPro" id="IPR050093">
    <property type="entry name" value="ABC_SmlMolc_Importer"/>
</dbReference>
<dbReference type="InterPro" id="IPR027417">
    <property type="entry name" value="P-loop_NTPase"/>
</dbReference>
<dbReference type="GO" id="GO:0043190">
    <property type="term" value="C:ATP-binding cassette (ABC) transporter complex"/>
    <property type="evidence" value="ECO:0007669"/>
    <property type="project" value="InterPro"/>
</dbReference>
<evidence type="ECO:0000313" key="9">
    <source>
        <dbReference type="EMBL" id="RHF72307.1"/>
    </source>
</evidence>
<dbReference type="PANTHER" id="PTHR42781">
    <property type="entry name" value="SPERMIDINE/PUTRESCINE IMPORT ATP-BINDING PROTEIN POTA"/>
    <property type="match status" value="1"/>
</dbReference>
<proteinExistence type="inferred from homology"/>
<dbReference type="Gene3D" id="3.40.50.300">
    <property type="entry name" value="P-loop containing nucleotide triphosphate hydrolases"/>
    <property type="match status" value="1"/>
</dbReference>
<evidence type="ECO:0000256" key="2">
    <source>
        <dbReference type="ARBA" id="ARBA00022475"/>
    </source>
</evidence>
<keyword evidence="3 7" id="KW-0547">Nucleotide-binding</keyword>
<dbReference type="Proteomes" id="UP000284676">
    <property type="component" value="Unassembled WGS sequence"/>
</dbReference>
<dbReference type="InterPro" id="IPR017879">
    <property type="entry name" value="PotA_ATP-bd"/>
</dbReference>
<reference evidence="9 10" key="1">
    <citation type="submission" date="2018-08" db="EMBL/GenBank/DDBJ databases">
        <title>A genome reference for cultivated species of the human gut microbiota.</title>
        <authorList>
            <person name="Zou Y."/>
            <person name="Xue W."/>
            <person name="Luo G."/>
        </authorList>
    </citation>
    <scope>NUCLEOTIDE SEQUENCE [LARGE SCALE GENOMIC DNA]</scope>
    <source>
        <strain evidence="9 10">AM25-1</strain>
    </source>
</reference>
<dbReference type="SUPFAM" id="SSF52540">
    <property type="entry name" value="P-loop containing nucleoside triphosphate hydrolases"/>
    <property type="match status" value="1"/>
</dbReference>
<dbReference type="InterPro" id="IPR005893">
    <property type="entry name" value="PotA-like"/>
</dbReference>
<keyword evidence="6 7" id="KW-0472">Membrane</keyword>
<gene>
    <name evidence="7" type="primary">potA</name>
    <name evidence="9" type="ORF">DW663_06915</name>
</gene>
<dbReference type="InterPro" id="IPR017871">
    <property type="entry name" value="ABC_transporter-like_CS"/>
</dbReference>
<dbReference type="InterPro" id="IPR013611">
    <property type="entry name" value="Transp-assoc_OB_typ2"/>
</dbReference>
<evidence type="ECO:0000256" key="3">
    <source>
        <dbReference type="ARBA" id="ARBA00022741"/>
    </source>
</evidence>
<evidence type="ECO:0000256" key="6">
    <source>
        <dbReference type="ARBA" id="ARBA00023136"/>
    </source>
</evidence>
<name>A0A414PUN9_FUSMR</name>
<keyword evidence="1 7" id="KW-0813">Transport</keyword>
<accession>A0A414PUN9</accession>
<dbReference type="NCBIfam" id="TIGR01187">
    <property type="entry name" value="potA"/>
    <property type="match status" value="1"/>
</dbReference>
<evidence type="ECO:0000259" key="8">
    <source>
        <dbReference type="PROSITE" id="PS50893"/>
    </source>
</evidence>
<evidence type="ECO:0000313" key="10">
    <source>
        <dbReference type="Proteomes" id="UP000284676"/>
    </source>
</evidence>
<dbReference type="PROSITE" id="PS50893">
    <property type="entry name" value="ABC_TRANSPORTER_2"/>
    <property type="match status" value="1"/>
</dbReference>
<dbReference type="PANTHER" id="PTHR42781:SF4">
    <property type="entry name" value="SPERMIDINE_PUTRESCINE IMPORT ATP-BINDING PROTEIN POTA"/>
    <property type="match status" value="1"/>
</dbReference>
<dbReference type="AlphaFoldDB" id="A0A414PUN9"/>
<dbReference type="Pfam" id="PF00005">
    <property type="entry name" value="ABC_tran"/>
    <property type="match status" value="1"/>
</dbReference>
<feature type="domain" description="ABC transporter" evidence="8">
    <location>
        <begin position="7"/>
        <end position="237"/>
    </location>
</feature>
<protein>
    <recommendedName>
        <fullName evidence="7">Spermidine/putrescine import ATP-binding protein PotA</fullName>
        <ecNumber evidence="7">7.6.2.11</ecNumber>
    </recommendedName>
</protein>
<evidence type="ECO:0000256" key="5">
    <source>
        <dbReference type="ARBA" id="ARBA00022967"/>
    </source>
</evidence>
<comment type="subunit">
    <text evidence="7">The complex is composed of two ATP-binding proteins (PotA), two transmembrane proteins (PotB and PotC) and a solute-binding protein (PotD).</text>
</comment>
<dbReference type="Pfam" id="PF08402">
    <property type="entry name" value="TOBE_2"/>
    <property type="match status" value="1"/>
</dbReference>
<dbReference type="Gene3D" id="2.40.50.100">
    <property type="match status" value="1"/>
</dbReference>
<comment type="similarity">
    <text evidence="7">Belongs to the ABC transporter superfamily. Spermidine/putrescine importer (TC 3.A.1.11.1) family.</text>
</comment>
<dbReference type="GO" id="GO:0005524">
    <property type="term" value="F:ATP binding"/>
    <property type="evidence" value="ECO:0007669"/>
    <property type="project" value="UniProtKB-KW"/>
</dbReference>
<dbReference type="SMART" id="SM00382">
    <property type="entry name" value="AAA"/>
    <property type="match status" value="1"/>
</dbReference>
<dbReference type="EMBL" id="QRHL01000009">
    <property type="protein sequence ID" value="RHF72307.1"/>
    <property type="molecule type" value="Genomic_DNA"/>
</dbReference>
<dbReference type="PROSITE" id="PS00211">
    <property type="entry name" value="ABC_TRANSPORTER_1"/>
    <property type="match status" value="1"/>
</dbReference>
<dbReference type="FunFam" id="3.40.50.300:FF:000425">
    <property type="entry name" value="Probable ABC transporter, ATP-binding subunit"/>
    <property type="match status" value="1"/>
</dbReference>
<dbReference type="GO" id="GO:0015697">
    <property type="term" value="P:quaternary ammonium group transport"/>
    <property type="evidence" value="ECO:0007669"/>
    <property type="project" value="UniProtKB-ARBA"/>
</dbReference>
<dbReference type="EC" id="7.6.2.11" evidence="7"/>
<evidence type="ECO:0000256" key="1">
    <source>
        <dbReference type="ARBA" id="ARBA00022448"/>
    </source>
</evidence>